<evidence type="ECO:0000313" key="11">
    <source>
        <dbReference type="Proteomes" id="UP001208570"/>
    </source>
</evidence>
<evidence type="ECO:0000313" key="10">
    <source>
        <dbReference type="EMBL" id="KAK2167770.1"/>
    </source>
</evidence>
<evidence type="ECO:0000256" key="5">
    <source>
        <dbReference type="ARBA" id="ARBA00022989"/>
    </source>
</evidence>
<keyword evidence="9" id="KW-0119">Carbohydrate metabolism</keyword>
<gene>
    <name evidence="10" type="ORF">LSH36_24g06006</name>
</gene>
<dbReference type="InterPro" id="IPR018011">
    <property type="entry name" value="Carb_sulfotrans_8-10"/>
</dbReference>
<dbReference type="EMBL" id="JAODUP010000024">
    <property type="protein sequence ID" value="KAK2167770.1"/>
    <property type="molecule type" value="Genomic_DNA"/>
</dbReference>
<evidence type="ECO:0000256" key="2">
    <source>
        <dbReference type="ARBA" id="ARBA00006339"/>
    </source>
</evidence>
<keyword evidence="6 9" id="KW-0333">Golgi apparatus</keyword>
<keyword evidence="11" id="KW-1185">Reference proteome</keyword>
<comment type="subcellular location">
    <subcellularLocation>
        <location evidence="1 9">Golgi apparatus membrane</location>
        <topology evidence="1 9">Single-pass type II membrane protein</topology>
    </subcellularLocation>
</comment>
<dbReference type="GO" id="GO:0000139">
    <property type="term" value="C:Golgi membrane"/>
    <property type="evidence" value="ECO:0007669"/>
    <property type="project" value="UniProtKB-SubCell"/>
</dbReference>
<keyword evidence="4 9" id="KW-0812">Transmembrane</keyword>
<comment type="caution">
    <text evidence="10">The sequence shown here is derived from an EMBL/GenBank/DDBJ whole genome shotgun (WGS) entry which is preliminary data.</text>
</comment>
<name>A0AAD9NF62_9ANNE</name>
<dbReference type="GO" id="GO:0008146">
    <property type="term" value="F:sulfotransferase activity"/>
    <property type="evidence" value="ECO:0007669"/>
    <property type="project" value="InterPro"/>
</dbReference>
<evidence type="ECO:0000256" key="3">
    <source>
        <dbReference type="ARBA" id="ARBA00022679"/>
    </source>
</evidence>
<sequence>MVRAGSLLDKVPLLGNIVSRMGWRRTPSSSVTTVFLFVCFCLTVSVVVMIFNHEGNFDVYFRRQVLSVPDDLDPELEEDVPAAYRSFVFAPKQVETTDMDWWERQVSRKEHIRHTCERVLGNFEGNEQKAGSSSATGSGAERLLKDMTLDPDADILFCPSMLDVGEKAAKWETLLAHASSETLRIHYPDEIRDIEYTKPKSGPKYKTDSPTNKEAKVQDMSWLKRFTKILFVEHPFEKIVALYRNRIQNRVGYLGYEMGKRTLVYARGFRNLSDHDIARGTVTFPEMMSFVVHRDFLDPHVKSVYEVCAPCHFDYDYVVKAETFADDIRHIFKQIYPGAKWKRMLQKFPSFKEEDYEKVERTLMRYYTSVREEDLLMLYDLYSIDMFMFNYEWPFEKLRVNKISQ</sequence>
<evidence type="ECO:0000256" key="1">
    <source>
        <dbReference type="ARBA" id="ARBA00004323"/>
    </source>
</evidence>
<keyword evidence="8 9" id="KW-0325">Glycoprotein</keyword>
<organism evidence="10 11">
    <name type="scientific">Paralvinella palmiformis</name>
    <dbReference type="NCBI Taxonomy" id="53620"/>
    <lineage>
        <taxon>Eukaryota</taxon>
        <taxon>Metazoa</taxon>
        <taxon>Spiralia</taxon>
        <taxon>Lophotrochozoa</taxon>
        <taxon>Annelida</taxon>
        <taxon>Polychaeta</taxon>
        <taxon>Sedentaria</taxon>
        <taxon>Canalipalpata</taxon>
        <taxon>Terebellida</taxon>
        <taxon>Terebelliformia</taxon>
        <taxon>Alvinellidae</taxon>
        <taxon>Paralvinella</taxon>
    </lineage>
</organism>
<reference evidence="10" key="1">
    <citation type="journal article" date="2023" name="Mol. Biol. Evol.">
        <title>Third-Generation Sequencing Reveals the Adaptive Role of the Epigenome in Three Deep-Sea Polychaetes.</title>
        <authorList>
            <person name="Perez M."/>
            <person name="Aroh O."/>
            <person name="Sun Y."/>
            <person name="Lan Y."/>
            <person name="Juniper S.K."/>
            <person name="Young C.R."/>
            <person name="Angers B."/>
            <person name="Qian P.Y."/>
        </authorList>
    </citation>
    <scope>NUCLEOTIDE SEQUENCE</scope>
    <source>
        <strain evidence="10">P08H-3</strain>
    </source>
</reference>
<comment type="similarity">
    <text evidence="2 9">Belongs to the sulfotransferase 2 family.</text>
</comment>
<dbReference type="Pfam" id="PF03567">
    <property type="entry name" value="Sulfotransfer_2"/>
    <property type="match status" value="1"/>
</dbReference>
<evidence type="ECO:0000256" key="6">
    <source>
        <dbReference type="ARBA" id="ARBA00023034"/>
    </source>
</evidence>
<dbReference type="Proteomes" id="UP001208570">
    <property type="component" value="Unassembled WGS sequence"/>
</dbReference>
<accession>A0AAD9NF62</accession>
<dbReference type="AlphaFoldDB" id="A0AAD9NF62"/>
<dbReference type="PANTHER" id="PTHR12137">
    <property type="entry name" value="CARBOHYDRATE SULFOTRANSFERASE"/>
    <property type="match status" value="1"/>
</dbReference>
<dbReference type="PANTHER" id="PTHR12137:SF54">
    <property type="entry name" value="CARBOHYDRATE SULFOTRANSFERASE"/>
    <property type="match status" value="1"/>
</dbReference>
<keyword evidence="3 9" id="KW-0808">Transferase</keyword>
<dbReference type="GO" id="GO:0016051">
    <property type="term" value="P:carbohydrate biosynthetic process"/>
    <property type="evidence" value="ECO:0007669"/>
    <property type="project" value="InterPro"/>
</dbReference>
<keyword evidence="5 9" id="KW-1133">Transmembrane helix</keyword>
<keyword evidence="9" id="KW-0735">Signal-anchor</keyword>
<feature type="transmembrane region" description="Helical" evidence="9">
    <location>
        <begin position="30"/>
        <end position="51"/>
    </location>
</feature>
<protein>
    <recommendedName>
        <fullName evidence="9">Carbohydrate sulfotransferase</fullName>
        <ecNumber evidence="9">2.8.2.-</ecNumber>
    </recommendedName>
</protein>
<evidence type="ECO:0000256" key="9">
    <source>
        <dbReference type="RuleBase" id="RU364020"/>
    </source>
</evidence>
<evidence type="ECO:0000256" key="4">
    <source>
        <dbReference type="ARBA" id="ARBA00022692"/>
    </source>
</evidence>
<keyword evidence="7 9" id="KW-0472">Membrane</keyword>
<proteinExistence type="inferred from homology"/>
<evidence type="ECO:0000256" key="8">
    <source>
        <dbReference type="ARBA" id="ARBA00023180"/>
    </source>
</evidence>
<dbReference type="EC" id="2.8.2.-" evidence="9"/>
<evidence type="ECO:0000256" key="7">
    <source>
        <dbReference type="ARBA" id="ARBA00023136"/>
    </source>
</evidence>
<dbReference type="InterPro" id="IPR005331">
    <property type="entry name" value="Sulfotransferase"/>
</dbReference>